<dbReference type="EMBL" id="FITM01000131">
    <property type="protein sequence ID" value="CZB20296.1"/>
    <property type="molecule type" value="Genomic_DNA"/>
</dbReference>
<evidence type="ECO:0000313" key="4">
    <source>
        <dbReference type="Proteomes" id="UP000182631"/>
    </source>
</evidence>
<evidence type="ECO:0008006" key="5">
    <source>
        <dbReference type="Google" id="ProtNLM"/>
    </source>
</evidence>
<feature type="transmembrane region" description="Helical" evidence="2">
    <location>
        <begin position="12"/>
        <end position="28"/>
    </location>
</feature>
<keyword evidence="1" id="KW-0175">Coiled coil</keyword>
<keyword evidence="4" id="KW-1185">Reference proteome</keyword>
<dbReference type="Proteomes" id="UP000182631">
    <property type="component" value="Unassembled WGS sequence"/>
</dbReference>
<proteinExistence type="predicted"/>
<reference evidence="4" key="1">
    <citation type="submission" date="2016-02" db="EMBL/GenBank/DDBJ databases">
        <authorList>
            <person name="liu f."/>
        </authorList>
    </citation>
    <scope>NUCLEOTIDE SEQUENCE [LARGE SCALE GENOMIC DNA]</scope>
</reference>
<name>A0A170TCY2_9SYNE</name>
<evidence type="ECO:0000313" key="3">
    <source>
        <dbReference type="EMBL" id="CZB20296.1"/>
    </source>
</evidence>
<gene>
    <name evidence="3" type="ORF">FLM9_1199</name>
</gene>
<dbReference type="RefSeq" id="WP_074457633.1">
    <property type="nucleotide sequence ID" value="NZ_FITM01000131.1"/>
</dbReference>
<keyword evidence="2" id="KW-1133">Transmembrane helix</keyword>
<dbReference type="AlphaFoldDB" id="A0A170TCY2"/>
<feature type="coiled-coil region" evidence="1">
    <location>
        <begin position="43"/>
        <end position="74"/>
    </location>
</feature>
<organism evidence="3 4">
    <name type="scientific">Candidatus Synechococcus spongiarum</name>
    <dbReference type="NCBI Taxonomy" id="431041"/>
    <lineage>
        <taxon>Bacteria</taxon>
        <taxon>Bacillati</taxon>
        <taxon>Cyanobacteriota</taxon>
        <taxon>Cyanophyceae</taxon>
        <taxon>Synechococcales</taxon>
        <taxon>Synechococcaceae</taxon>
        <taxon>Synechococcus</taxon>
    </lineage>
</organism>
<accession>A0A170TCY2</accession>
<evidence type="ECO:0000256" key="2">
    <source>
        <dbReference type="SAM" id="Phobius"/>
    </source>
</evidence>
<keyword evidence="2" id="KW-0812">Transmembrane</keyword>
<dbReference type="OrthoDB" id="563822at2"/>
<protein>
    <recommendedName>
        <fullName evidence="5">Holin</fullName>
    </recommendedName>
</protein>
<keyword evidence="2" id="KW-0472">Membrane</keyword>
<evidence type="ECO:0000256" key="1">
    <source>
        <dbReference type="SAM" id="Coils"/>
    </source>
</evidence>
<sequence length="87" mass="10015">MATLPPGLTDWLPSGFFTALLGLIWYEVKASETRLNKRIDELREDQKASKVRQRENLQALRQDMNDGLGRLEAKVDRLIESRLPTPH</sequence>